<evidence type="ECO:0000313" key="2">
    <source>
        <dbReference type="Proteomes" id="UP000194841"/>
    </source>
</evidence>
<organism evidence="1 2">
    <name type="scientific">Pseudoalteromonas ulvae</name>
    <dbReference type="NCBI Taxonomy" id="107327"/>
    <lineage>
        <taxon>Bacteria</taxon>
        <taxon>Pseudomonadati</taxon>
        <taxon>Pseudomonadota</taxon>
        <taxon>Gammaproteobacteria</taxon>
        <taxon>Alteromonadales</taxon>
        <taxon>Pseudoalteromonadaceae</taxon>
        <taxon>Pseudoalteromonas</taxon>
    </lineage>
</organism>
<dbReference type="Gene3D" id="3.30.160.100">
    <property type="entry name" value="Ribosome hibernation promotion factor-like"/>
    <property type="match status" value="1"/>
</dbReference>
<dbReference type="AlphaFoldDB" id="A0A244CRT4"/>
<evidence type="ECO:0000313" key="1">
    <source>
        <dbReference type="EMBL" id="OUL57929.1"/>
    </source>
</evidence>
<name>A0A244CRT4_PSEDV</name>
<comment type="caution">
    <text evidence="1">The sequence shown here is derived from an EMBL/GenBank/DDBJ whole genome shotgun (WGS) entry which is preliminary data.</text>
</comment>
<proteinExistence type="predicted"/>
<protein>
    <recommendedName>
        <fullName evidence="3">Ribosomal subunit interface protein</fullName>
    </recommendedName>
</protein>
<sequence length="103" mass="11673">MKLKLTIKDRLIHSGMKASLAKLLNNTLAKYALHIRKVDIHVDDIPTSQHGPLKECKINMLLPGLPNIVVKAKGKNIVHAIQRALKSLQHVLLQKYQFRQLNP</sequence>
<evidence type="ECO:0008006" key="3">
    <source>
        <dbReference type="Google" id="ProtNLM"/>
    </source>
</evidence>
<dbReference type="RefSeq" id="WP_086743235.1">
    <property type="nucleotide sequence ID" value="NZ_MWPV01000002.1"/>
</dbReference>
<dbReference type="SUPFAM" id="SSF69754">
    <property type="entry name" value="Ribosome binding protein Y (YfiA homologue)"/>
    <property type="match status" value="1"/>
</dbReference>
<dbReference type="Proteomes" id="UP000194841">
    <property type="component" value="Unassembled WGS sequence"/>
</dbReference>
<keyword evidence="2" id="KW-1185">Reference proteome</keyword>
<gene>
    <name evidence="1" type="ORF">B1199_06060</name>
</gene>
<accession>A0A244CRT4</accession>
<reference evidence="1 2" key="1">
    <citation type="submission" date="2017-02" db="EMBL/GenBank/DDBJ databases">
        <title>Pseudoalteromonas ulvae TC14 Genome.</title>
        <authorList>
            <person name="Molmeret M."/>
        </authorList>
    </citation>
    <scope>NUCLEOTIDE SEQUENCE [LARGE SCALE GENOMIC DNA]</scope>
    <source>
        <strain evidence="1">TC14</strain>
    </source>
</reference>
<dbReference type="OrthoDB" id="6306499at2"/>
<dbReference type="EMBL" id="MWPV01000002">
    <property type="protein sequence ID" value="OUL57929.1"/>
    <property type="molecule type" value="Genomic_DNA"/>
</dbReference>
<dbReference type="InterPro" id="IPR036567">
    <property type="entry name" value="RHF-like"/>
</dbReference>